<reference evidence="3" key="2">
    <citation type="submission" date="2015-01" db="EMBL/GenBank/DDBJ databases">
        <title>Evolutionary Origins and Diversification of the Mycorrhizal Mutualists.</title>
        <authorList>
            <consortium name="DOE Joint Genome Institute"/>
            <consortium name="Mycorrhizal Genomics Consortium"/>
            <person name="Kohler A."/>
            <person name="Kuo A."/>
            <person name="Nagy L.G."/>
            <person name="Floudas D."/>
            <person name="Copeland A."/>
            <person name="Barry K.W."/>
            <person name="Cichocki N."/>
            <person name="Veneault-Fourrey C."/>
            <person name="LaButti K."/>
            <person name="Lindquist E.A."/>
            <person name="Lipzen A."/>
            <person name="Lundell T."/>
            <person name="Morin E."/>
            <person name="Murat C."/>
            <person name="Riley R."/>
            <person name="Ohm R."/>
            <person name="Sun H."/>
            <person name="Tunlid A."/>
            <person name="Henrissat B."/>
            <person name="Grigoriev I.V."/>
            <person name="Hibbett D.S."/>
            <person name="Martin F."/>
        </authorList>
    </citation>
    <scope>NUCLEOTIDE SEQUENCE [LARGE SCALE GENOMIC DNA]</scope>
    <source>
        <strain evidence="3">Marx 270</strain>
    </source>
</reference>
<organism evidence="2 3">
    <name type="scientific">Pisolithus tinctorius Marx 270</name>
    <dbReference type="NCBI Taxonomy" id="870435"/>
    <lineage>
        <taxon>Eukaryota</taxon>
        <taxon>Fungi</taxon>
        <taxon>Dikarya</taxon>
        <taxon>Basidiomycota</taxon>
        <taxon>Agaricomycotina</taxon>
        <taxon>Agaricomycetes</taxon>
        <taxon>Agaricomycetidae</taxon>
        <taxon>Boletales</taxon>
        <taxon>Sclerodermatineae</taxon>
        <taxon>Pisolithaceae</taxon>
        <taxon>Pisolithus</taxon>
    </lineage>
</organism>
<dbReference type="HOGENOM" id="CLU_109476_0_0_1"/>
<evidence type="ECO:0000313" key="3">
    <source>
        <dbReference type="Proteomes" id="UP000054217"/>
    </source>
</evidence>
<sequence>MSSRPSTHVIDVVEDVIYVEVTGSFSKWDTHCFLVDILSPGIKKIVFHLKDTVNNNLSIDAKCTLEGEALEQVEAASSQLKTAHAALWKVYEGTIGIQNTFCGVVDASHTLDIIHNKLLVIRDAEESSTIEPIKAKDISCKPDPEPENSQFKSTSASPCRVLACTTRHTNPDTHSPMKPQAYRIFLFDPSDIPTQLAKRKAAVDASTGPIQKHAKLEVP</sequence>
<keyword evidence="3" id="KW-1185">Reference proteome</keyword>
<evidence type="ECO:0000256" key="1">
    <source>
        <dbReference type="SAM" id="MobiDB-lite"/>
    </source>
</evidence>
<dbReference type="OrthoDB" id="2643959at2759"/>
<proteinExistence type="predicted"/>
<name>A0A0C3NXB0_PISTI</name>
<feature type="region of interest" description="Disordered" evidence="1">
    <location>
        <begin position="200"/>
        <end position="219"/>
    </location>
</feature>
<dbReference type="InParanoid" id="A0A0C3NXB0"/>
<accession>A0A0C3NXB0</accession>
<gene>
    <name evidence="2" type="ORF">M404DRAFT_30065</name>
</gene>
<dbReference type="Proteomes" id="UP000054217">
    <property type="component" value="Unassembled WGS sequence"/>
</dbReference>
<dbReference type="AlphaFoldDB" id="A0A0C3NXB0"/>
<reference evidence="2 3" key="1">
    <citation type="submission" date="2014-04" db="EMBL/GenBank/DDBJ databases">
        <authorList>
            <consortium name="DOE Joint Genome Institute"/>
            <person name="Kuo A."/>
            <person name="Kohler A."/>
            <person name="Costa M.D."/>
            <person name="Nagy L.G."/>
            <person name="Floudas D."/>
            <person name="Copeland A."/>
            <person name="Barry K.W."/>
            <person name="Cichocki N."/>
            <person name="Veneault-Fourrey C."/>
            <person name="LaButti K."/>
            <person name="Lindquist E.A."/>
            <person name="Lipzen A."/>
            <person name="Lundell T."/>
            <person name="Morin E."/>
            <person name="Murat C."/>
            <person name="Sun H."/>
            <person name="Tunlid A."/>
            <person name="Henrissat B."/>
            <person name="Grigoriev I.V."/>
            <person name="Hibbett D.S."/>
            <person name="Martin F."/>
            <person name="Nordberg H.P."/>
            <person name="Cantor M.N."/>
            <person name="Hua S.X."/>
        </authorList>
    </citation>
    <scope>NUCLEOTIDE SEQUENCE [LARGE SCALE GENOMIC DNA]</scope>
    <source>
        <strain evidence="2 3">Marx 270</strain>
    </source>
</reference>
<evidence type="ECO:0000313" key="2">
    <source>
        <dbReference type="EMBL" id="KIN99813.1"/>
    </source>
</evidence>
<protein>
    <submittedName>
        <fullName evidence="2">Uncharacterized protein</fullName>
    </submittedName>
</protein>
<dbReference type="EMBL" id="KN832001">
    <property type="protein sequence ID" value="KIN99813.1"/>
    <property type="molecule type" value="Genomic_DNA"/>
</dbReference>